<evidence type="ECO:0000313" key="3">
    <source>
        <dbReference type="EMBL" id="KAF9595114.1"/>
    </source>
</evidence>
<evidence type="ECO:0000313" key="4">
    <source>
        <dbReference type="Proteomes" id="UP000631114"/>
    </source>
</evidence>
<dbReference type="InterPro" id="IPR001202">
    <property type="entry name" value="WW_dom"/>
</dbReference>
<feature type="compositionally biased region" description="Low complexity" evidence="1">
    <location>
        <begin position="122"/>
        <end position="162"/>
    </location>
</feature>
<comment type="caution">
    <text evidence="3">The sequence shown here is derived from an EMBL/GenBank/DDBJ whole genome shotgun (WGS) entry which is preliminary data.</text>
</comment>
<dbReference type="AlphaFoldDB" id="A0A835HAV8"/>
<dbReference type="PROSITE" id="PS50020">
    <property type="entry name" value="WW_DOMAIN_2"/>
    <property type="match status" value="1"/>
</dbReference>
<protein>
    <recommendedName>
        <fullName evidence="2">WW domain-containing protein</fullName>
    </recommendedName>
</protein>
<feature type="compositionally biased region" description="Polar residues" evidence="1">
    <location>
        <begin position="194"/>
        <end position="203"/>
    </location>
</feature>
<evidence type="ECO:0000256" key="1">
    <source>
        <dbReference type="SAM" id="MobiDB-lite"/>
    </source>
</evidence>
<feature type="compositionally biased region" description="Basic and acidic residues" evidence="1">
    <location>
        <begin position="238"/>
        <end position="249"/>
    </location>
</feature>
<feature type="compositionally biased region" description="Low complexity" evidence="1">
    <location>
        <begin position="204"/>
        <end position="218"/>
    </location>
</feature>
<reference evidence="3 4" key="1">
    <citation type="submission" date="2020-10" db="EMBL/GenBank/DDBJ databases">
        <title>The Coptis chinensis genome and diversification of protoberbering-type alkaloids.</title>
        <authorList>
            <person name="Wang B."/>
            <person name="Shu S."/>
            <person name="Song C."/>
            <person name="Liu Y."/>
        </authorList>
    </citation>
    <scope>NUCLEOTIDE SEQUENCE [LARGE SCALE GENOMIC DNA]</scope>
    <source>
        <strain evidence="3">HL-2020</strain>
        <tissue evidence="3">Leaf</tissue>
    </source>
</reference>
<organism evidence="3 4">
    <name type="scientific">Coptis chinensis</name>
    <dbReference type="NCBI Taxonomy" id="261450"/>
    <lineage>
        <taxon>Eukaryota</taxon>
        <taxon>Viridiplantae</taxon>
        <taxon>Streptophyta</taxon>
        <taxon>Embryophyta</taxon>
        <taxon>Tracheophyta</taxon>
        <taxon>Spermatophyta</taxon>
        <taxon>Magnoliopsida</taxon>
        <taxon>Ranunculales</taxon>
        <taxon>Ranunculaceae</taxon>
        <taxon>Coptidoideae</taxon>
        <taxon>Coptis</taxon>
    </lineage>
</organism>
<gene>
    <name evidence="3" type="ORF">IFM89_037048</name>
</gene>
<dbReference type="PROSITE" id="PS01159">
    <property type="entry name" value="WW_DOMAIN_1"/>
    <property type="match status" value="1"/>
</dbReference>
<sequence>MASSEGPQYAPEDPTLLKPWKGLIDGTSGVLYYWNPESNVTQYERPEQPAPPSVSVSAPKLAPIPMARSVVHNNGTMAPPGQEFNQYVSQGQQQMFQPVQQQGQFNKPPQYQSSYYGEDTQHQQTMQMGQGVQPNKWQPMQQQPREQMLQQQQQPGNQMPQQFEQPSWQHEVPKQSHLQGQQFLSQQQQIPPQATLNMPGQQIQPQSHQGAYQQGQQIQPPPALQGNYQQGQQVGFSPREESKFQRGKETGFSPSMINQPGTYFQNRPETGAPVQPQPHRADPVHQQSMGRPMFQSQPGSGFIPDQQPGGRSMGLKMGYGDDMPGRAGNTSYFNANNRGGAGMVPQLPNLATVPVLQNPKEMGVPHFIAPGHANGSSSVTSPAMAQMNNHVTGGQPFSRNAVGIPPGSLDPNLSAVDMYRREHEVTATGDNVPVPFMSFEATGFPPEILREVSFLLSYLTISTPGAISAPREEHMSYTVLLCYPDTQLLLCPSGAAKTWLELCCGLFLRGWQGPTSKSPVIWRGFLALDFSTWSDAPPLLP</sequence>
<dbReference type="OrthoDB" id="196131at2759"/>
<dbReference type="SUPFAM" id="SSF51045">
    <property type="entry name" value="WW domain"/>
    <property type="match status" value="1"/>
</dbReference>
<keyword evidence="4" id="KW-1185">Reference proteome</keyword>
<name>A0A835HAV8_9MAGN</name>
<dbReference type="InterPro" id="IPR036020">
    <property type="entry name" value="WW_dom_sf"/>
</dbReference>
<accession>A0A835HAV8</accession>
<feature type="region of interest" description="Disordered" evidence="1">
    <location>
        <begin position="100"/>
        <end position="259"/>
    </location>
</feature>
<feature type="compositionally biased region" description="Low complexity" evidence="1">
    <location>
        <begin position="175"/>
        <end position="193"/>
    </location>
</feature>
<feature type="domain" description="WW" evidence="2">
    <location>
        <begin position="14"/>
        <end position="48"/>
    </location>
</feature>
<dbReference type="EMBL" id="JADFTS010000008">
    <property type="protein sequence ID" value="KAF9595114.1"/>
    <property type="molecule type" value="Genomic_DNA"/>
</dbReference>
<dbReference type="SMART" id="SM00456">
    <property type="entry name" value="WW"/>
    <property type="match status" value="1"/>
</dbReference>
<proteinExistence type="predicted"/>
<evidence type="ECO:0000259" key="2">
    <source>
        <dbReference type="PROSITE" id="PS50020"/>
    </source>
</evidence>
<dbReference type="Proteomes" id="UP000631114">
    <property type="component" value="Unassembled WGS sequence"/>
</dbReference>